<comment type="caution">
    <text evidence="1">The sequence shown here is derived from an EMBL/GenBank/DDBJ whole genome shotgun (WGS) entry which is preliminary data.</text>
</comment>
<sequence length="106" mass="10747">MTEQTRVDPDALRTLGGVFGQTASSVHVAATELVDCDFGAHMGNRYGTHAMDYAAGILAVIQSVTALVGSSRTFGDALTAAADTLAGQDSSNAVTFVGADPGRVDG</sequence>
<reference evidence="1" key="1">
    <citation type="submission" date="2022-12" db="EMBL/GenBank/DDBJ databases">
        <authorList>
            <person name="Krivoruchko A.V."/>
            <person name="Elkin A."/>
        </authorList>
    </citation>
    <scope>NUCLEOTIDE SEQUENCE</scope>
    <source>
        <strain evidence="1">IEGM 1388</strain>
    </source>
</reference>
<protein>
    <submittedName>
        <fullName evidence="1">Type VII secretion target</fullName>
    </submittedName>
</protein>
<dbReference type="Proteomes" id="UP001067235">
    <property type="component" value="Unassembled WGS sequence"/>
</dbReference>
<dbReference type="EMBL" id="JAPWIE010000007">
    <property type="protein sequence ID" value="MCZ4552724.1"/>
    <property type="molecule type" value="Genomic_DNA"/>
</dbReference>
<dbReference type="RefSeq" id="WP_301573378.1">
    <property type="nucleotide sequence ID" value="NZ_JAPWIE010000007.1"/>
</dbReference>
<evidence type="ECO:0000313" key="1">
    <source>
        <dbReference type="EMBL" id="MCZ4552724.1"/>
    </source>
</evidence>
<evidence type="ECO:0000313" key="2">
    <source>
        <dbReference type="Proteomes" id="UP001067235"/>
    </source>
</evidence>
<accession>A0ABT4N0C8</accession>
<gene>
    <name evidence="1" type="ORF">O4213_22240</name>
</gene>
<keyword evidence="2" id="KW-1185">Reference proteome</keyword>
<name>A0ABT4N0C8_GORRU</name>
<proteinExistence type="predicted"/>
<organism evidence="1 2">
    <name type="scientific">Gordonia rubripertincta</name>
    <name type="common">Rhodococcus corallinus</name>
    <dbReference type="NCBI Taxonomy" id="36822"/>
    <lineage>
        <taxon>Bacteria</taxon>
        <taxon>Bacillati</taxon>
        <taxon>Actinomycetota</taxon>
        <taxon>Actinomycetes</taxon>
        <taxon>Mycobacteriales</taxon>
        <taxon>Gordoniaceae</taxon>
        <taxon>Gordonia</taxon>
    </lineage>
</organism>